<evidence type="ECO:0000256" key="1">
    <source>
        <dbReference type="ARBA" id="ARBA00022801"/>
    </source>
</evidence>
<dbReference type="Gene3D" id="3.40.630.10">
    <property type="entry name" value="Zn peptidases"/>
    <property type="match status" value="1"/>
</dbReference>
<feature type="domain" description="Peptidase M20 dimerisation" evidence="3">
    <location>
        <begin position="189"/>
        <end position="280"/>
    </location>
</feature>
<reference evidence="4 5" key="1">
    <citation type="submission" date="2017-02" db="EMBL/GenBank/DDBJ databases">
        <authorList>
            <person name="Peterson S.W."/>
        </authorList>
    </citation>
    <scope>NUCLEOTIDE SEQUENCE [LARGE SCALE GENOMIC DNA]</scope>
    <source>
        <strain evidence="4 5">DSM 15102</strain>
    </source>
</reference>
<feature type="binding site" evidence="2">
    <location>
        <position position="105"/>
    </location>
    <ligand>
        <name>Mn(2+)</name>
        <dbReference type="ChEBI" id="CHEBI:29035"/>
        <label>2</label>
    </ligand>
</feature>
<dbReference type="CDD" id="cd03886">
    <property type="entry name" value="M20_Acy1"/>
    <property type="match status" value="1"/>
</dbReference>
<dbReference type="InterPro" id="IPR017439">
    <property type="entry name" value="Amidohydrolase"/>
</dbReference>
<keyword evidence="5" id="KW-1185">Reference proteome</keyword>
<dbReference type="SUPFAM" id="SSF55031">
    <property type="entry name" value="Bacterial exopeptidase dimerisation domain"/>
    <property type="match status" value="1"/>
</dbReference>
<gene>
    <name evidence="4" type="ORF">SAMN02745973_00992</name>
</gene>
<dbReference type="GO" id="GO:0050118">
    <property type="term" value="F:N-acetyldiaminopimelate deacetylase activity"/>
    <property type="evidence" value="ECO:0007669"/>
    <property type="project" value="TreeGrafter"/>
</dbReference>
<dbReference type="InterPro" id="IPR036264">
    <property type="entry name" value="Bact_exopeptidase_dim_dom"/>
</dbReference>
<dbReference type="GO" id="GO:0019877">
    <property type="term" value="P:diaminopimelate biosynthetic process"/>
    <property type="evidence" value="ECO:0007669"/>
    <property type="project" value="TreeGrafter"/>
</dbReference>
<dbReference type="EMBL" id="FUWV01000004">
    <property type="protein sequence ID" value="SJZ54685.1"/>
    <property type="molecule type" value="Genomic_DNA"/>
</dbReference>
<dbReference type="PANTHER" id="PTHR11014:SF98">
    <property type="entry name" value="N-ACETYLDIAMINOPIMELATE DEACETYLASE"/>
    <property type="match status" value="1"/>
</dbReference>
<dbReference type="PANTHER" id="PTHR11014">
    <property type="entry name" value="PEPTIDASE M20 FAMILY MEMBER"/>
    <property type="match status" value="1"/>
</dbReference>
<dbReference type="NCBIfam" id="TIGR01891">
    <property type="entry name" value="amidohydrolases"/>
    <property type="match status" value="1"/>
</dbReference>
<dbReference type="InterPro" id="IPR011650">
    <property type="entry name" value="Peptidase_M20_dimer"/>
</dbReference>
<evidence type="ECO:0000313" key="5">
    <source>
        <dbReference type="Proteomes" id="UP000196365"/>
    </source>
</evidence>
<keyword evidence="2" id="KW-0479">Metal-binding</keyword>
<feature type="binding site" evidence="2">
    <location>
        <position position="360"/>
    </location>
    <ligand>
        <name>Mn(2+)</name>
        <dbReference type="ChEBI" id="CHEBI:29035"/>
        <label>2</label>
    </ligand>
</feature>
<keyword evidence="1 4" id="KW-0378">Hydrolase</keyword>
<dbReference type="Pfam" id="PF07687">
    <property type="entry name" value="M20_dimer"/>
    <property type="match status" value="1"/>
</dbReference>
<accession>A0A1T4LIZ0</accession>
<protein>
    <submittedName>
        <fullName evidence="4">Hippurate hydrolase</fullName>
    </submittedName>
</protein>
<dbReference type="Pfam" id="PF01546">
    <property type="entry name" value="Peptidase_M20"/>
    <property type="match status" value="1"/>
</dbReference>
<dbReference type="FunFam" id="3.30.70.360:FF:000001">
    <property type="entry name" value="N-acetyldiaminopimelate deacetylase"/>
    <property type="match status" value="1"/>
</dbReference>
<evidence type="ECO:0000313" key="4">
    <source>
        <dbReference type="EMBL" id="SJZ54685.1"/>
    </source>
</evidence>
<name>A0A1T4LIZ0_9FIRM</name>
<dbReference type="SUPFAM" id="SSF53187">
    <property type="entry name" value="Zn-dependent exopeptidases"/>
    <property type="match status" value="1"/>
</dbReference>
<dbReference type="AlphaFoldDB" id="A0A1T4LIZ0"/>
<feature type="binding site" evidence="2">
    <location>
        <position position="103"/>
    </location>
    <ligand>
        <name>Mn(2+)</name>
        <dbReference type="ChEBI" id="CHEBI:29035"/>
        <label>2</label>
    </ligand>
</feature>
<dbReference type="GO" id="GO:0046872">
    <property type="term" value="F:metal ion binding"/>
    <property type="evidence" value="ECO:0007669"/>
    <property type="project" value="UniProtKB-KW"/>
</dbReference>
<proteinExistence type="predicted"/>
<dbReference type="InterPro" id="IPR002933">
    <property type="entry name" value="Peptidase_M20"/>
</dbReference>
<evidence type="ECO:0000256" key="2">
    <source>
        <dbReference type="PIRSR" id="PIRSR005962-1"/>
    </source>
</evidence>
<organism evidence="4 5">
    <name type="scientific">Garciella nitratireducens DSM 15102</name>
    <dbReference type="NCBI Taxonomy" id="1121911"/>
    <lineage>
        <taxon>Bacteria</taxon>
        <taxon>Bacillati</taxon>
        <taxon>Bacillota</taxon>
        <taxon>Clostridia</taxon>
        <taxon>Eubacteriales</taxon>
        <taxon>Eubacteriaceae</taxon>
        <taxon>Garciella</taxon>
    </lineage>
</organism>
<dbReference type="PIRSF" id="PIRSF005962">
    <property type="entry name" value="Pept_M20D_amidohydro"/>
    <property type="match status" value="1"/>
</dbReference>
<dbReference type="Proteomes" id="UP000196365">
    <property type="component" value="Unassembled WGS sequence"/>
</dbReference>
<feature type="binding site" evidence="2">
    <location>
        <position position="165"/>
    </location>
    <ligand>
        <name>Mn(2+)</name>
        <dbReference type="ChEBI" id="CHEBI:29035"/>
        <label>2</label>
    </ligand>
</feature>
<feature type="binding site" evidence="2">
    <location>
        <position position="139"/>
    </location>
    <ligand>
        <name>Mn(2+)</name>
        <dbReference type="ChEBI" id="CHEBI:29035"/>
        <label>2</label>
    </ligand>
</feature>
<keyword evidence="2" id="KW-0464">Manganese</keyword>
<dbReference type="Gene3D" id="3.30.70.360">
    <property type="match status" value="1"/>
</dbReference>
<dbReference type="RefSeq" id="WP_087678451.1">
    <property type="nucleotide sequence ID" value="NZ_FUWV01000004.1"/>
</dbReference>
<dbReference type="OrthoDB" id="9776731at2"/>
<evidence type="ECO:0000259" key="3">
    <source>
        <dbReference type="Pfam" id="PF07687"/>
    </source>
</evidence>
<sequence length="389" mass="43788">MDFPIQEEFRDLLEEAIVLRRELHKIPETEFQEKKTSAFIASYLKKLGLQVRERVAKTGVIGYLAGKKAEKTYAFRADMDALPVMEQTGVEFSSTHLGNMHACGHDGHMTAVLLLAKYLVKKKHQLKDNILFIFQPGEEGSGGALPMIQEGILKEFHVDAIFGMHIHPDLEEGRIGCCAGPLMAQNGELDIIIKGESSHGASPQDGKDSIVIAAQLLNGIQSIISRNIDPLEGKVITIGTIKGGEKRNIISKETILEGTMRAFRENVYEKMKNRLQKIVQGMEQAYECEIQLNIRDMYPPVTNDEELFTLLEDILPKKNLKIVSPLMISEDFSFYQKEIPGLFFLLGSKNSQKGYIYGLHSAQFNFDEKILPIAVQVYYEILKKLEAIE</sequence>
<comment type="cofactor">
    <cofactor evidence="2">
        <name>Mn(2+)</name>
        <dbReference type="ChEBI" id="CHEBI:29035"/>
    </cofactor>
    <text evidence="2">The Mn(2+) ion enhances activity.</text>
</comment>